<feature type="region of interest" description="Disordered" evidence="9">
    <location>
        <begin position="1"/>
        <end position="25"/>
    </location>
</feature>
<evidence type="ECO:0000256" key="8">
    <source>
        <dbReference type="RuleBase" id="RU366009"/>
    </source>
</evidence>
<dbReference type="Proteomes" id="UP000260925">
    <property type="component" value="Unassembled WGS sequence"/>
</dbReference>
<keyword evidence="5 8" id="KW-0378">Hydrolase</keyword>
<dbReference type="InterPro" id="IPR011059">
    <property type="entry name" value="Metal-dep_hydrolase_composite"/>
</dbReference>
<dbReference type="PANTHER" id="PTHR11271">
    <property type="entry name" value="GUANINE DEAMINASE"/>
    <property type="match status" value="1"/>
</dbReference>
<dbReference type="InterPro" id="IPR006680">
    <property type="entry name" value="Amidohydro-rel"/>
</dbReference>
<comment type="caution">
    <text evidence="11">The sequence shown here is derived from an EMBL/GenBank/DDBJ whole genome shotgun (WGS) entry which is preliminary data.</text>
</comment>
<feature type="compositionally biased region" description="Polar residues" evidence="9">
    <location>
        <begin position="12"/>
        <end position="23"/>
    </location>
</feature>
<dbReference type="GO" id="GO:0008270">
    <property type="term" value="F:zinc ion binding"/>
    <property type="evidence" value="ECO:0007669"/>
    <property type="project" value="UniProtKB-UniRule"/>
</dbReference>
<dbReference type="UniPathway" id="UPA00603">
    <property type="reaction ID" value="UER00660"/>
</dbReference>
<dbReference type="GO" id="GO:0006147">
    <property type="term" value="P:guanine catabolic process"/>
    <property type="evidence" value="ECO:0007669"/>
    <property type="project" value="UniProtKB-UniRule"/>
</dbReference>
<comment type="cofactor">
    <cofactor evidence="8">
        <name>Zn(2+)</name>
        <dbReference type="ChEBI" id="CHEBI:29105"/>
    </cofactor>
    <text evidence="8">Binds 1 zinc ion per subunit.</text>
</comment>
<dbReference type="InterPro" id="IPR014311">
    <property type="entry name" value="Guanine_deaminase"/>
</dbReference>
<evidence type="ECO:0000256" key="5">
    <source>
        <dbReference type="ARBA" id="ARBA00022801"/>
    </source>
</evidence>
<comment type="function">
    <text evidence="8">Catalyzes the hydrolytic deamination of guanine, producing xanthine and ammonia.</text>
</comment>
<sequence length="459" mass="48341">MDIHLGHVVTPQDATSTNTSPSTPELLDIPNGALVVDGSTIVAVGEASDILATYSSTTDTAIHDHGDALIIPGLVDCHVHYPQIGMIASPGEQLLDWLDRYTFPAEARFAEKAHAEATAEFFTDQLIRNGVTTALVFSTVHPHSVDALFTTAQRKELRIITGKICMDRNAPADLLDTPESAVADSKALIDRWHGTGRLEYAITPRFAPTSSDAQLRALGELAADYPDVVIQTHHAENTAECDWVAELFPQATDYTDVYDRAGLVRERAVFGHAVHLSDRELTRLDEARASLAHCPTSNNFLGSGLFPLKDIRSKVPDLRIGFGSDVGAGTSLSPLATAGEAYKVSRLLASSTGATPLTAVELLYHSTLGGARALGVDAHVGSLTPGKDADLVILDPAAGTAASGTPADPVLAHRAAQCTTTEELLFACLMLGDDRTVAGVVVNGTLVGTPGAGMATMAP</sequence>
<comment type="pathway">
    <text evidence="1 8">Purine metabolism; guanine degradation; xanthine from guanine: step 1/1.</text>
</comment>
<protein>
    <recommendedName>
        <fullName evidence="3 7">Guanine deaminase</fullName>
        <shortName evidence="8">Guanase</shortName>
        <ecNumber evidence="3 7">3.5.4.3</ecNumber>
    </recommendedName>
    <alternativeName>
        <fullName evidence="8">Guanine aminohydrolase</fullName>
    </alternativeName>
</protein>
<feature type="domain" description="Amidohydrolase-related" evidence="10">
    <location>
        <begin position="70"/>
        <end position="447"/>
    </location>
</feature>
<dbReference type="NCBIfam" id="TIGR02967">
    <property type="entry name" value="guan_deamin"/>
    <property type="match status" value="1"/>
</dbReference>
<accession>A0A3B9QV37</accession>
<dbReference type="SUPFAM" id="SSF51556">
    <property type="entry name" value="Metallo-dependent hydrolases"/>
    <property type="match status" value="1"/>
</dbReference>
<dbReference type="SUPFAM" id="SSF51338">
    <property type="entry name" value="Composite domain of metallo-dependent hydrolases"/>
    <property type="match status" value="2"/>
</dbReference>
<evidence type="ECO:0000256" key="1">
    <source>
        <dbReference type="ARBA" id="ARBA00004984"/>
    </source>
</evidence>
<dbReference type="InterPro" id="IPR032466">
    <property type="entry name" value="Metal_Hydrolase"/>
</dbReference>
<dbReference type="Pfam" id="PF01979">
    <property type="entry name" value="Amidohydro_1"/>
    <property type="match status" value="1"/>
</dbReference>
<dbReference type="NCBIfam" id="NF006679">
    <property type="entry name" value="PRK09228.1"/>
    <property type="match status" value="1"/>
</dbReference>
<comment type="similarity">
    <text evidence="2 8">Belongs to the metallo-dependent hydrolases superfamily. ATZ/TRZ family.</text>
</comment>
<evidence type="ECO:0000259" key="10">
    <source>
        <dbReference type="Pfam" id="PF01979"/>
    </source>
</evidence>
<dbReference type="PANTHER" id="PTHR11271:SF6">
    <property type="entry name" value="GUANINE DEAMINASE"/>
    <property type="match status" value="1"/>
</dbReference>
<dbReference type="AlphaFoldDB" id="A0A3B9QV37"/>
<dbReference type="Gene3D" id="3.20.20.140">
    <property type="entry name" value="Metal-dependent hydrolases"/>
    <property type="match status" value="1"/>
</dbReference>
<reference evidence="11 12" key="1">
    <citation type="journal article" date="2018" name="Nat. Biotechnol.">
        <title>A standardized bacterial taxonomy based on genome phylogeny substantially revises the tree of life.</title>
        <authorList>
            <person name="Parks D.H."/>
            <person name="Chuvochina M."/>
            <person name="Waite D.W."/>
            <person name="Rinke C."/>
            <person name="Skarshewski A."/>
            <person name="Chaumeil P.A."/>
            <person name="Hugenholtz P."/>
        </authorList>
    </citation>
    <scope>NUCLEOTIDE SEQUENCE [LARGE SCALE GENOMIC DNA]</scope>
    <source>
        <strain evidence="11">UBA9851</strain>
    </source>
</reference>
<dbReference type="InterPro" id="IPR051607">
    <property type="entry name" value="Metallo-dep_hydrolases"/>
</dbReference>
<proteinExistence type="inferred from homology"/>
<comment type="catalytic activity">
    <reaction evidence="8">
        <text>guanine + H2O + H(+) = xanthine + NH4(+)</text>
        <dbReference type="Rhea" id="RHEA:14665"/>
        <dbReference type="ChEBI" id="CHEBI:15377"/>
        <dbReference type="ChEBI" id="CHEBI:15378"/>
        <dbReference type="ChEBI" id="CHEBI:16235"/>
        <dbReference type="ChEBI" id="CHEBI:17712"/>
        <dbReference type="ChEBI" id="CHEBI:28938"/>
        <dbReference type="EC" id="3.5.4.3"/>
    </reaction>
</comment>
<dbReference type="GO" id="GO:0008892">
    <property type="term" value="F:guanine deaminase activity"/>
    <property type="evidence" value="ECO:0007669"/>
    <property type="project" value="UniProtKB-UniRule"/>
</dbReference>
<evidence type="ECO:0000256" key="6">
    <source>
        <dbReference type="ARBA" id="ARBA00022833"/>
    </source>
</evidence>
<dbReference type="EC" id="3.5.4.3" evidence="3 7"/>
<dbReference type="GO" id="GO:0005829">
    <property type="term" value="C:cytosol"/>
    <property type="evidence" value="ECO:0007669"/>
    <property type="project" value="TreeGrafter"/>
</dbReference>
<keyword evidence="4 8" id="KW-0479">Metal-binding</keyword>
<dbReference type="EMBL" id="DMDD01000197">
    <property type="protein sequence ID" value="HAF72849.1"/>
    <property type="molecule type" value="Genomic_DNA"/>
</dbReference>
<keyword evidence="6 8" id="KW-0862">Zinc</keyword>
<dbReference type="Gene3D" id="2.30.40.10">
    <property type="entry name" value="Urease, subunit C, domain 1"/>
    <property type="match status" value="1"/>
</dbReference>
<dbReference type="FunFam" id="3.20.20.140:FF:000022">
    <property type="entry name" value="Guanine deaminase"/>
    <property type="match status" value="1"/>
</dbReference>
<evidence type="ECO:0000313" key="12">
    <source>
        <dbReference type="Proteomes" id="UP000260925"/>
    </source>
</evidence>
<evidence type="ECO:0000256" key="9">
    <source>
        <dbReference type="SAM" id="MobiDB-lite"/>
    </source>
</evidence>
<evidence type="ECO:0000256" key="2">
    <source>
        <dbReference type="ARBA" id="ARBA00006745"/>
    </source>
</evidence>
<evidence type="ECO:0000256" key="3">
    <source>
        <dbReference type="ARBA" id="ARBA00012781"/>
    </source>
</evidence>
<evidence type="ECO:0000313" key="11">
    <source>
        <dbReference type="EMBL" id="HAF72849.1"/>
    </source>
</evidence>
<evidence type="ECO:0000256" key="7">
    <source>
        <dbReference type="NCBIfam" id="TIGR02967"/>
    </source>
</evidence>
<gene>
    <name evidence="11" type="primary">guaD</name>
    <name evidence="11" type="ORF">DCL06_08375</name>
</gene>
<organism evidence="11 12">
    <name type="scientific">Corynebacterium variabile</name>
    <dbReference type="NCBI Taxonomy" id="1727"/>
    <lineage>
        <taxon>Bacteria</taxon>
        <taxon>Bacillati</taxon>
        <taxon>Actinomycetota</taxon>
        <taxon>Actinomycetes</taxon>
        <taxon>Mycobacteriales</taxon>
        <taxon>Corynebacteriaceae</taxon>
        <taxon>Corynebacterium</taxon>
    </lineage>
</organism>
<evidence type="ECO:0000256" key="4">
    <source>
        <dbReference type="ARBA" id="ARBA00022723"/>
    </source>
</evidence>
<name>A0A3B9QV37_9CORY</name>